<dbReference type="Proteomes" id="UP000198424">
    <property type="component" value="Unassembled WGS sequence"/>
</dbReference>
<feature type="transmembrane region" description="Helical" evidence="1">
    <location>
        <begin position="21"/>
        <end position="41"/>
    </location>
</feature>
<dbReference type="EMBL" id="JPRM01000010">
    <property type="protein sequence ID" value="KFF17348.1"/>
    <property type="molecule type" value="Genomic_DNA"/>
</dbReference>
<sequence>MNEAISQAIATFGNNLKSKHLVGISGIIFFSLLWFCTIYLISPNFYKNNPIFISIILSLLFGIIYFFWNVMISILSSSHTTFDLTNDNHQSIALIDAFVYSVAYFCPLLWLCYYYANEFIPCTQIRPNFFLFTNTTFIWATIRIFFAYRKFKTTINNIAENTNSN</sequence>
<keyword evidence="1" id="KW-1133">Transmembrane helix</keyword>
<dbReference type="AlphaFoldDB" id="A0A086AKY4"/>
<feature type="transmembrane region" description="Helical" evidence="1">
    <location>
        <begin position="128"/>
        <end position="148"/>
    </location>
</feature>
<dbReference type="Proteomes" id="UP000028712">
    <property type="component" value="Unassembled WGS sequence"/>
</dbReference>
<evidence type="ECO:0000313" key="3">
    <source>
        <dbReference type="EMBL" id="OXA85035.1"/>
    </source>
</evidence>
<proteinExistence type="predicted"/>
<name>A0A086AKY4_FLAHY</name>
<evidence type="ECO:0000313" key="2">
    <source>
        <dbReference type="EMBL" id="KFF17348.1"/>
    </source>
</evidence>
<dbReference type="STRING" id="991.IW20_08385"/>
<keyword evidence="5" id="KW-1185">Reference proteome</keyword>
<evidence type="ECO:0000313" key="5">
    <source>
        <dbReference type="Proteomes" id="UP000198424"/>
    </source>
</evidence>
<keyword evidence="1" id="KW-0812">Transmembrane</keyword>
<organism evidence="2 4">
    <name type="scientific">Flavobacterium hydatis</name>
    <name type="common">Cytophaga aquatilis</name>
    <dbReference type="NCBI Taxonomy" id="991"/>
    <lineage>
        <taxon>Bacteria</taxon>
        <taxon>Pseudomonadati</taxon>
        <taxon>Bacteroidota</taxon>
        <taxon>Flavobacteriia</taxon>
        <taxon>Flavobacteriales</taxon>
        <taxon>Flavobacteriaceae</taxon>
        <taxon>Flavobacterium</taxon>
    </lineage>
</organism>
<feature type="transmembrane region" description="Helical" evidence="1">
    <location>
        <begin position="53"/>
        <end position="76"/>
    </location>
</feature>
<protein>
    <submittedName>
        <fullName evidence="2">Uncharacterized protein</fullName>
    </submittedName>
</protein>
<evidence type="ECO:0000256" key="1">
    <source>
        <dbReference type="SAM" id="Phobius"/>
    </source>
</evidence>
<feature type="transmembrane region" description="Helical" evidence="1">
    <location>
        <begin position="97"/>
        <end position="116"/>
    </location>
</feature>
<comment type="caution">
    <text evidence="2">The sequence shown here is derived from an EMBL/GenBank/DDBJ whole genome shotgun (WGS) entry which is preliminary data.</text>
</comment>
<reference evidence="3 5" key="2">
    <citation type="submission" date="2016-11" db="EMBL/GenBank/DDBJ databases">
        <title>Whole genomes of Flavobacteriaceae.</title>
        <authorList>
            <person name="Stine C."/>
            <person name="Li C."/>
            <person name="Tadesse D."/>
        </authorList>
    </citation>
    <scope>NUCLEOTIDE SEQUENCE [LARGE SCALE GENOMIC DNA]</scope>
    <source>
        <strain evidence="3 5">ATCC 29551</strain>
    </source>
</reference>
<evidence type="ECO:0000313" key="4">
    <source>
        <dbReference type="Proteomes" id="UP000028712"/>
    </source>
</evidence>
<dbReference type="EMBL" id="MUGY01000061">
    <property type="protein sequence ID" value="OXA85035.1"/>
    <property type="molecule type" value="Genomic_DNA"/>
</dbReference>
<accession>A0A086AKY4</accession>
<gene>
    <name evidence="3" type="ORF">B0A62_24710</name>
    <name evidence="2" type="ORF">IW20_08385</name>
</gene>
<keyword evidence="1" id="KW-0472">Membrane</keyword>
<reference evidence="2 4" key="1">
    <citation type="submission" date="2014-07" db="EMBL/GenBank/DDBJ databases">
        <title>Genome of Flavobacterium hydatis DSM 2063.</title>
        <authorList>
            <person name="Pipes S.E."/>
            <person name="Stropko S.J."/>
            <person name="Newman J.D."/>
        </authorList>
    </citation>
    <scope>NUCLEOTIDE SEQUENCE [LARGE SCALE GENOMIC DNA]</scope>
    <source>
        <strain evidence="2 4">DSM 2063</strain>
    </source>
</reference>
<dbReference type="RefSeq" id="WP_035620753.1">
    <property type="nucleotide sequence ID" value="NZ_JBEWQG010000003.1"/>
</dbReference>